<dbReference type="InterPro" id="IPR050789">
    <property type="entry name" value="Diverse_Enzym_Activities"/>
</dbReference>
<evidence type="ECO:0000313" key="3">
    <source>
        <dbReference type="Proteomes" id="UP000595897"/>
    </source>
</evidence>
<dbReference type="SUPFAM" id="SSF56601">
    <property type="entry name" value="beta-lactamase/transpeptidase-like"/>
    <property type="match status" value="1"/>
</dbReference>
<evidence type="ECO:0000259" key="1">
    <source>
        <dbReference type="Pfam" id="PF00144"/>
    </source>
</evidence>
<keyword evidence="2" id="KW-0378">Hydrolase</keyword>
<name>A0A7R7EJA3_9FIRM</name>
<reference evidence="2 3" key="1">
    <citation type="submission" date="2020-11" db="EMBL/GenBank/DDBJ databases">
        <title>Draft genome sequencing of a Lachnospiraceae strain isolated from anoxic soil subjected to BSD treatment.</title>
        <authorList>
            <person name="Uek A."/>
            <person name="Tonouchi A."/>
        </authorList>
    </citation>
    <scope>NUCLEOTIDE SEQUENCE [LARGE SCALE GENOMIC DNA]</scope>
    <source>
        <strain evidence="2 3">TB5</strain>
    </source>
</reference>
<proteinExistence type="predicted"/>
<protein>
    <submittedName>
        <fullName evidence="2">Serine hydrolase</fullName>
    </submittedName>
</protein>
<accession>A0A7R7EJA3</accession>
<keyword evidence="3" id="KW-1185">Reference proteome</keyword>
<dbReference type="GO" id="GO:0016787">
    <property type="term" value="F:hydrolase activity"/>
    <property type="evidence" value="ECO:0007669"/>
    <property type="project" value="UniProtKB-KW"/>
</dbReference>
<dbReference type="AlphaFoldDB" id="A0A7R7EJA3"/>
<feature type="domain" description="Beta-lactamase-related" evidence="1">
    <location>
        <begin position="12"/>
        <end position="373"/>
    </location>
</feature>
<dbReference type="RefSeq" id="WP_271715063.1">
    <property type="nucleotide sequence ID" value="NZ_AP024169.1"/>
</dbReference>
<dbReference type="KEGG" id="ahb:bsdtb5_10980"/>
<gene>
    <name evidence="2" type="ORF">bsdtb5_10980</name>
</gene>
<dbReference type="PANTHER" id="PTHR43283">
    <property type="entry name" value="BETA-LACTAMASE-RELATED"/>
    <property type="match status" value="1"/>
</dbReference>
<sequence length="391" mass="44350">MNNKQLQYMAPVIQQEIDSNSIAGASLLVIHNNEEVYRETFGFADKENKKPIAKDTIFRLYSMTKPVTSVASMILYERGLLDLNAPVSKYLDGFKNQKVYTEQGLVDVTREVTIQDLLNMTSGVVYPDGSYYVGTLMQELYDEVDRKENSGERVDTLTFCNQIGQKPLEFQPGECWRYGASADIMGAVIEVITGKKFSQYLQDEIFTPLGMVDTGFYVPEEKLNRFSLIYEYKDDVKNIVPFDWNFLGLRDYSTPPAFESGGAGLVSTIDDYSKFTSMLVNHGIYNGVRILGKKTIEYISTNQLTDIQAKGYNWPQLQGYGYANLMRTMINKELAKSNGSIGEYGWDGWAGNYFFIDPKENLIMIYMIQKCGGTNPEVTNKLRSIIYSSLE</sequence>
<dbReference type="Pfam" id="PF00144">
    <property type="entry name" value="Beta-lactamase"/>
    <property type="match status" value="1"/>
</dbReference>
<dbReference type="Gene3D" id="3.40.710.10">
    <property type="entry name" value="DD-peptidase/beta-lactamase superfamily"/>
    <property type="match status" value="1"/>
</dbReference>
<dbReference type="PANTHER" id="PTHR43283:SF3">
    <property type="entry name" value="BETA-LACTAMASE FAMILY PROTEIN (AFU_ORTHOLOGUE AFUA_5G07500)"/>
    <property type="match status" value="1"/>
</dbReference>
<dbReference type="Proteomes" id="UP000595897">
    <property type="component" value="Chromosome"/>
</dbReference>
<evidence type="ECO:0000313" key="2">
    <source>
        <dbReference type="EMBL" id="BCN29803.1"/>
    </source>
</evidence>
<organism evidence="2 3">
    <name type="scientific">Anaeromicropila herbilytica</name>
    <dbReference type="NCBI Taxonomy" id="2785025"/>
    <lineage>
        <taxon>Bacteria</taxon>
        <taxon>Bacillati</taxon>
        <taxon>Bacillota</taxon>
        <taxon>Clostridia</taxon>
        <taxon>Lachnospirales</taxon>
        <taxon>Lachnospiraceae</taxon>
        <taxon>Anaeromicropila</taxon>
    </lineage>
</organism>
<dbReference type="InterPro" id="IPR012338">
    <property type="entry name" value="Beta-lactam/transpept-like"/>
</dbReference>
<dbReference type="InterPro" id="IPR001466">
    <property type="entry name" value="Beta-lactam-related"/>
</dbReference>
<dbReference type="EMBL" id="AP024169">
    <property type="protein sequence ID" value="BCN29803.1"/>
    <property type="molecule type" value="Genomic_DNA"/>
</dbReference>